<feature type="region of interest" description="Disordered" evidence="1">
    <location>
        <begin position="324"/>
        <end position="350"/>
    </location>
</feature>
<name>A0A2T7NQA6_POMCA</name>
<feature type="region of interest" description="Disordered" evidence="1">
    <location>
        <begin position="194"/>
        <end position="236"/>
    </location>
</feature>
<feature type="region of interest" description="Disordered" evidence="1">
    <location>
        <begin position="579"/>
        <end position="624"/>
    </location>
</feature>
<gene>
    <name evidence="2" type="ORF">C0Q70_16623</name>
</gene>
<feature type="compositionally biased region" description="Polar residues" evidence="1">
    <location>
        <begin position="387"/>
        <end position="401"/>
    </location>
</feature>
<evidence type="ECO:0000313" key="2">
    <source>
        <dbReference type="EMBL" id="PVD23355.1"/>
    </source>
</evidence>
<feature type="compositionally biased region" description="Basic and acidic residues" evidence="1">
    <location>
        <begin position="203"/>
        <end position="212"/>
    </location>
</feature>
<dbReference type="OrthoDB" id="10027994at2759"/>
<protein>
    <submittedName>
        <fullName evidence="2">Uncharacterized protein</fullName>
    </submittedName>
</protein>
<accession>A0A2T7NQA6</accession>
<keyword evidence="3" id="KW-1185">Reference proteome</keyword>
<dbReference type="AlphaFoldDB" id="A0A2T7NQA6"/>
<evidence type="ECO:0000313" key="3">
    <source>
        <dbReference type="Proteomes" id="UP000245119"/>
    </source>
</evidence>
<feature type="compositionally biased region" description="Basic and acidic residues" evidence="1">
    <location>
        <begin position="667"/>
        <end position="683"/>
    </location>
</feature>
<feature type="compositionally biased region" description="Polar residues" evidence="1">
    <location>
        <begin position="80"/>
        <end position="93"/>
    </location>
</feature>
<sequence>MATRCLMALEYSDLHANAVLRKHAKKRPLGELETRYQYTPPQPVLSCRTVNIDVSGTRTYRPLSTADIITEQQRLIHNIFQKSRGTTSAPPTRSSRKGLGLVSNGSGRPAHHAKKAQEDVTPSPDAWLTFSGGQGEESEGVIDAFTSANTADNYYNVHGSVGSRIAMQLQKGDRIRIGVNGHILSHDLKVKKWTKDEGEDDQDKGNEKLGDDGEKEQEEQDEKEDPHNPALTNGEDQTTLADFDFGELVFYPLDKNVQEGREKKQKPAIPEIPLSWGDQIGRPEVKVLSPRVTPRDNDRENLFETHPVFFQKLLTIDCPRPRLASATSSGGYRVKQRPLGHTRHDNRFDANNNKVKAITVDRLSPEDELHLSSLSVDDVIQHRLDKSPSNLGANSGESNTKAPARKGEVSLSSSARRSKNKQDSAGRTGHARSARQTTEVAGHVGGDVASSRSHLPGRSVSPSHAHVTWNSDTLNFSLSHSHGSEVRHKTGSAKVQSKSFTIGRTAPLHRAGLGLGGSVSSINIGSLPGETEYIQIAQPIRNPNSSATNGVRSLYSQFAMYGGDATVPRAPAARRNLSQDRLADSSTMGLPSPRVLPPQTGQELMEPPHPPSPEANETPSERMGANLLTPFSDLYPPPSSAMAISIPTADNLSDRESPTPLSMDGRTPGKDERGLSFAERRERSVRNQHIDHIADLLAGALLDQEQA</sequence>
<evidence type="ECO:0000256" key="1">
    <source>
        <dbReference type="SAM" id="MobiDB-lite"/>
    </source>
</evidence>
<feature type="region of interest" description="Disordered" evidence="1">
    <location>
        <begin position="80"/>
        <end position="135"/>
    </location>
</feature>
<organism evidence="2 3">
    <name type="scientific">Pomacea canaliculata</name>
    <name type="common">Golden apple snail</name>
    <dbReference type="NCBI Taxonomy" id="400727"/>
    <lineage>
        <taxon>Eukaryota</taxon>
        <taxon>Metazoa</taxon>
        <taxon>Spiralia</taxon>
        <taxon>Lophotrochozoa</taxon>
        <taxon>Mollusca</taxon>
        <taxon>Gastropoda</taxon>
        <taxon>Caenogastropoda</taxon>
        <taxon>Architaenioglossa</taxon>
        <taxon>Ampullarioidea</taxon>
        <taxon>Ampullariidae</taxon>
        <taxon>Pomacea</taxon>
    </lineage>
</organism>
<dbReference type="EMBL" id="PZQS01000010">
    <property type="protein sequence ID" value="PVD23355.1"/>
    <property type="molecule type" value="Genomic_DNA"/>
</dbReference>
<proteinExistence type="predicted"/>
<comment type="caution">
    <text evidence="2">The sequence shown here is derived from an EMBL/GenBank/DDBJ whole genome shotgun (WGS) entry which is preliminary data.</text>
</comment>
<reference evidence="2 3" key="1">
    <citation type="submission" date="2018-04" db="EMBL/GenBank/DDBJ databases">
        <title>The genome of golden apple snail Pomacea canaliculata provides insight into stress tolerance and invasive adaptation.</title>
        <authorList>
            <person name="Liu C."/>
            <person name="Liu B."/>
            <person name="Ren Y."/>
            <person name="Zhang Y."/>
            <person name="Wang H."/>
            <person name="Li S."/>
            <person name="Jiang F."/>
            <person name="Yin L."/>
            <person name="Zhang G."/>
            <person name="Qian W."/>
            <person name="Fan W."/>
        </authorList>
    </citation>
    <scope>NUCLEOTIDE SEQUENCE [LARGE SCALE GENOMIC DNA]</scope>
    <source>
        <strain evidence="2">SZHN2017</strain>
        <tissue evidence="2">Muscle</tissue>
    </source>
</reference>
<feature type="region of interest" description="Disordered" evidence="1">
    <location>
        <begin position="649"/>
        <end position="683"/>
    </location>
</feature>
<feature type="region of interest" description="Disordered" evidence="1">
    <location>
        <begin position="385"/>
        <end position="466"/>
    </location>
</feature>
<feature type="compositionally biased region" description="Acidic residues" evidence="1">
    <location>
        <begin position="213"/>
        <end position="223"/>
    </location>
</feature>
<dbReference type="Proteomes" id="UP000245119">
    <property type="component" value="Linkage Group LG10"/>
</dbReference>